<evidence type="ECO:0008006" key="3">
    <source>
        <dbReference type="Google" id="ProtNLM"/>
    </source>
</evidence>
<dbReference type="PANTHER" id="PTHR23531:SF2">
    <property type="entry name" value="PERMEASE"/>
    <property type="match status" value="1"/>
</dbReference>
<dbReference type="InterPro" id="IPR052714">
    <property type="entry name" value="MFS_Exporter"/>
</dbReference>
<dbReference type="PANTHER" id="PTHR23531">
    <property type="entry name" value="QUINOLENE RESISTANCE PROTEIN NORA"/>
    <property type="match status" value="1"/>
</dbReference>
<dbReference type="Gene3D" id="1.20.1250.20">
    <property type="entry name" value="MFS general substrate transporter like domains"/>
    <property type="match status" value="1"/>
</dbReference>
<organism evidence="1 2">
    <name type="scientific">Bacillus safensis</name>
    <dbReference type="NCBI Taxonomy" id="561879"/>
    <lineage>
        <taxon>Bacteria</taxon>
        <taxon>Bacillati</taxon>
        <taxon>Bacillota</taxon>
        <taxon>Bacilli</taxon>
        <taxon>Bacillales</taxon>
        <taxon>Bacillaceae</taxon>
        <taxon>Bacillus</taxon>
    </lineage>
</organism>
<evidence type="ECO:0000313" key="1">
    <source>
        <dbReference type="EMBL" id="BBP92816.1"/>
    </source>
</evidence>
<evidence type="ECO:0000313" key="2">
    <source>
        <dbReference type="Proteomes" id="UP000464658"/>
    </source>
</evidence>
<reference evidence="1 2" key="1">
    <citation type="submission" date="2019-12" db="EMBL/GenBank/DDBJ databases">
        <title>Full genome sequence of a Bacillus safensis strain isolated from commercially available natto in Indonesia.</title>
        <authorList>
            <person name="Yoshida M."/>
            <person name="Uomi M."/>
            <person name="Waturangi D."/>
            <person name="Ekaputri J.J."/>
            <person name="Setiamarga D.H.E."/>
        </authorList>
    </citation>
    <scope>NUCLEOTIDE SEQUENCE [LARGE SCALE GENOMIC DNA]</scope>
    <source>
        <strain evidence="1 2">IDN1</strain>
    </source>
</reference>
<protein>
    <recommendedName>
        <fullName evidence="3">Major facilitator superfamily (MFS) profile domain-containing protein</fullName>
    </recommendedName>
</protein>
<dbReference type="SUPFAM" id="SSF103473">
    <property type="entry name" value="MFS general substrate transporter"/>
    <property type="match status" value="1"/>
</dbReference>
<dbReference type="EMBL" id="AP021906">
    <property type="protein sequence ID" value="BBP92816.1"/>
    <property type="molecule type" value="Genomic_DNA"/>
</dbReference>
<name>A0A5S9MMC0_BACIA</name>
<proteinExistence type="predicted"/>
<accession>A0A5S9MMC0</accession>
<dbReference type="InterPro" id="IPR036259">
    <property type="entry name" value="MFS_trans_sf"/>
</dbReference>
<gene>
    <name evidence="1" type="ORF">BsIDN1_64340</name>
</gene>
<dbReference type="Proteomes" id="UP000464658">
    <property type="component" value="Chromosome"/>
</dbReference>
<sequence length="142" mass="15511">MLTATHSATMLLLSGAVIGLGYGSLVPCLQTLAIQHSPAHRTGYATATFFTLYDTGIIAAGSFVFGLLVSFTDFSKCTSPHCGYCGLTEYGRFLLERTKTSGSKKHKRSPFQSKKGTILNFAGNMLKYRIFQIEHTGFVEKK</sequence>
<dbReference type="AlphaFoldDB" id="A0A5S9MMC0"/>